<proteinExistence type="predicted"/>
<keyword evidence="2" id="KW-1185">Reference proteome</keyword>
<evidence type="ECO:0000313" key="2">
    <source>
        <dbReference type="Proteomes" id="UP000054869"/>
    </source>
</evidence>
<gene>
    <name evidence="1" type="ORF">Llan_1675</name>
</gene>
<reference evidence="1 2" key="1">
    <citation type="submission" date="2015-11" db="EMBL/GenBank/DDBJ databases">
        <title>Genomic analysis of 38 Legionella species identifies large and diverse effector repertoires.</title>
        <authorList>
            <person name="Burstein D."/>
            <person name="Amaro F."/>
            <person name="Zusman T."/>
            <person name="Lifshitz Z."/>
            <person name="Cohen O."/>
            <person name="Gilbert J.A."/>
            <person name="Pupko T."/>
            <person name="Shuman H.A."/>
            <person name="Segal G."/>
        </authorList>
    </citation>
    <scope>NUCLEOTIDE SEQUENCE [LARGE SCALE GENOMIC DNA]</scope>
    <source>
        <strain evidence="1 2">ATCC 49751</strain>
    </source>
</reference>
<dbReference type="SUPFAM" id="SSF89807">
    <property type="entry name" value="Dodecin-like"/>
    <property type="match status" value="1"/>
</dbReference>
<protein>
    <submittedName>
        <fullName evidence="1">Uncharacterized protein</fullName>
    </submittedName>
</protein>
<sequence length="76" mass="8621">MLFHVRLIFLAAEGQKGMKKKTGEYTGSSDLGLSDAIQDALQKAGEHTRIEIIETISSWINDDKRYYQVIINTFTN</sequence>
<dbReference type="PATRIC" id="fig|45067.4.peg.1752"/>
<name>A0A0W0VLJ1_9GAMM</name>
<accession>A0A0W0VLJ1</accession>
<dbReference type="STRING" id="45067.Llan_1675"/>
<evidence type="ECO:0000313" key="1">
    <source>
        <dbReference type="EMBL" id="KTD20945.1"/>
    </source>
</evidence>
<dbReference type="eggNOG" id="ENOG5031ENK">
    <property type="taxonomic scope" value="Bacteria"/>
</dbReference>
<dbReference type="Proteomes" id="UP000054869">
    <property type="component" value="Unassembled WGS sequence"/>
</dbReference>
<organism evidence="1 2">
    <name type="scientific">Legionella lansingensis</name>
    <dbReference type="NCBI Taxonomy" id="45067"/>
    <lineage>
        <taxon>Bacteria</taxon>
        <taxon>Pseudomonadati</taxon>
        <taxon>Pseudomonadota</taxon>
        <taxon>Gammaproteobacteria</taxon>
        <taxon>Legionellales</taxon>
        <taxon>Legionellaceae</taxon>
        <taxon>Legionella</taxon>
    </lineage>
</organism>
<comment type="caution">
    <text evidence="1">The sequence shown here is derived from an EMBL/GenBank/DDBJ whole genome shotgun (WGS) entry which is preliminary data.</text>
</comment>
<dbReference type="InterPro" id="IPR036694">
    <property type="entry name" value="Dodecin-like_sf"/>
</dbReference>
<dbReference type="EMBL" id="LNYI01000033">
    <property type="protein sequence ID" value="KTD20945.1"/>
    <property type="molecule type" value="Genomic_DNA"/>
</dbReference>
<dbReference type="AlphaFoldDB" id="A0A0W0VLJ1"/>